<name>A0A917INQ9_9BACT</name>
<evidence type="ECO:0000313" key="1">
    <source>
        <dbReference type="EMBL" id="GGH58099.1"/>
    </source>
</evidence>
<proteinExistence type="predicted"/>
<dbReference type="AlphaFoldDB" id="A0A917INQ9"/>
<keyword evidence="2" id="KW-1185">Reference proteome</keyword>
<dbReference type="Proteomes" id="UP000627292">
    <property type="component" value="Unassembled WGS sequence"/>
</dbReference>
<evidence type="ECO:0000313" key="2">
    <source>
        <dbReference type="Proteomes" id="UP000627292"/>
    </source>
</evidence>
<dbReference type="EMBL" id="BMIB01000001">
    <property type="protein sequence ID" value="GGH58099.1"/>
    <property type="molecule type" value="Genomic_DNA"/>
</dbReference>
<reference evidence="1" key="1">
    <citation type="journal article" date="2014" name="Int. J. Syst. Evol. Microbiol.">
        <title>Complete genome sequence of Corynebacterium casei LMG S-19264T (=DSM 44701T), isolated from a smear-ripened cheese.</title>
        <authorList>
            <consortium name="US DOE Joint Genome Institute (JGI-PGF)"/>
            <person name="Walter F."/>
            <person name="Albersmeier A."/>
            <person name="Kalinowski J."/>
            <person name="Ruckert C."/>
        </authorList>
    </citation>
    <scope>NUCLEOTIDE SEQUENCE</scope>
    <source>
        <strain evidence="1">CGMCC 1.15290</strain>
    </source>
</reference>
<dbReference type="RefSeq" id="WP_188950105.1">
    <property type="nucleotide sequence ID" value="NZ_BMIB01000001.1"/>
</dbReference>
<reference evidence="1" key="2">
    <citation type="submission" date="2020-09" db="EMBL/GenBank/DDBJ databases">
        <authorList>
            <person name="Sun Q."/>
            <person name="Zhou Y."/>
        </authorList>
    </citation>
    <scope>NUCLEOTIDE SEQUENCE</scope>
    <source>
        <strain evidence="1">CGMCC 1.15290</strain>
    </source>
</reference>
<gene>
    <name evidence="1" type="ORF">GCM10011379_03490</name>
</gene>
<accession>A0A917INQ9</accession>
<organism evidence="1 2">
    <name type="scientific">Filimonas zeae</name>
    <dbReference type="NCBI Taxonomy" id="1737353"/>
    <lineage>
        <taxon>Bacteria</taxon>
        <taxon>Pseudomonadati</taxon>
        <taxon>Bacteroidota</taxon>
        <taxon>Chitinophagia</taxon>
        <taxon>Chitinophagales</taxon>
        <taxon>Chitinophagaceae</taxon>
        <taxon>Filimonas</taxon>
    </lineage>
</organism>
<protein>
    <submittedName>
        <fullName evidence="1">Uncharacterized protein</fullName>
    </submittedName>
</protein>
<sequence>MSTYTLNLQEPAEITYVDLPVGYPQLSGGDTYQPAAYTEGSSSLVSVAILLPIDPAERVVVPGTLLYTTDASGDNGMIYCQLTIIEGTSTTEQLSMIKFSFEPEHGAETAGITIFVSEGKAKKGGLGDRKLGKVVMDSNIMPTGY</sequence>
<comment type="caution">
    <text evidence="1">The sequence shown here is derived from an EMBL/GenBank/DDBJ whole genome shotgun (WGS) entry which is preliminary data.</text>
</comment>